<dbReference type="Gene3D" id="3.90.550.10">
    <property type="entry name" value="Spore Coat Polysaccharide Biosynthesis Protein SpsA, Chain A"/>
    <property type="match status" value="1"/>
</dbReference>
<dbReference type="PANTHER" id="PTHR22916:SF3">
    <property type="entry name" value="UDP-GLCNAC:BETAGAL BETA-1,3-N-ACETYLGLUCOSAMINYLTRANSFERASE-LIKE PROTEIN 1"/>
    <property type="match status" value="1"/>
</dbReference>
<proteinExistence type="predicted"/>
<evidence type="ECO:0000313" key="3">
    <source>
        <dbReference type="Proteomes" id="UP000014243"/>
    </source>
</evidence>
<accession>S2RJN6</accession>
<gene>
    <name evidence="2" type="ORF">Lpp126_14955</name>
</gene>
<comment type="caution">
    <text evidence="2">The sequence shown here is derived from an EMBL/GenBank/DDBJ whole genome shotgun (WGS) entry which is preliminary data.</text>
</comment>
<dbReference type="CDD" id="cd00761">
    <property type="entry name" value="Glyco_tranf_GTA_type"/>
    <property type="match status" value="1"/>
</dbReference>
<dbReference type="InterPro" id="IPR029044">
    <property type="entry name" value="Nucleotide-diphossugar_trans"/>
</dbReference>
<dbReference type="PATRIC" id="fig|1256206.3.peg.2289"/>
<sequence>MAKTLTVSIAAYNVEGYLDTALKSIAKAKLRDDVEVLVIDDGATDGTLKIAEKYEKHYPGVFFAVHKANGGYGSTVDWAIQNARGKYIKLLDGDDWFDSEALDSMIVRMKQSTADVFVSNVVEFHEDNGEKIEKYPFLRNVDEGEWMLDSIADKPAVAMWGFAFSTKIAKKTAVQLPKYSLYTDQLFVVHCLREAKSFEAIPVPVYYWRIGREEQSNNIKSISKHADDVINVARNINDYYIANAKTAKSSYFLKRVGAYYSVSIAMLCMIKKSHAMYRTIRVWDKFVKKNQLEVYRESQQSKKCYCLEQRPIKHTGLSETGGYSK</sequence>
<organism evidence="2 3">
    <name type="scientific">Lacticaseibacillus paracasei subsp. paracasei Lpp126</name>
    <dbReference type="NCBI Taxonomy" id="1256206"/>
    <lineage>
        <taxon>Bacteria</taxon>
        <taxon>Bacillati</taxon>
        <taxon>Bacillota</taxon>
        <taxon>Bacilli</taxon>
        <taxon>Lactobacillales</taxon>
        <taxon>Lactobacillaceae</taxon>
        <taxon>Lacticaseibacillus</taxon>
    </lineage>
</organism>
<protein>
    <recommendedName>
        <fullName evidence="1">Glycosyltransferase 2-like domain-containing protein</fullName>
    </recommendedName>
</protein>
<dbReference type="Proteomes" id="UP000014243">
    <property type="component" value="Unassembled WGS sequence"/>
</dbReference>
<dbReference type="EMBL" id="ANKC01001067">
    <property type="protein sequence ID" value="EPC71711.1"/>
    <property type="molecule type" value="Genomic_DNA"/>
</dbReference>
<dbReference type="SUPFAM" id="SSF53448">
    <property type="entry name" value="Nucleotide-diphospho-sugar transferases"/>
    <property type="match status" value="1"/>
</dbReference>
<dbReference type="Pfam" id="PF00535">
    <property type="entry name" value="Glycos_transf_2"/>
    <property type="match status" value="1"/>
</dbReference>
<dbReference type="GO" id="GO:0016758">
    <property type="term" value="F:hexosyltransferase activity"/>
    <property type="evidence" value="ECO:0007669"/>
    <property type="project" value="UniProtKB-ARBA"/>
</dbReference>
<dbReference type="PANTHER" id="PTHR22916">
    <property type="entry name" value="GLYCOSYLTRANSFERASE"/>
    <property type="match status" value="1"/>
</dbReference>
<name>S2RJN6_LACPA</name>
<dbReference type="InterPro" id="IPR001173">
    <property type="entry name" value="Glyco_trans_2-like"/>
</dbReference>
<evidence type="ECO:0000259" key="1">
    <source>
        <dbReference type="Pfam" id="PF00535"/>
    </source>
</evidence>
<feature type="domain" description="Glycosyltransferase 2-like" evidence="1">
    <location>
        <begin position="7"/>
        <end position="136"/>
    </location>
</feature>
<evidence type="ECO:0000313" key="2">
    <source>
        <dbReference type="EMBL" id="EPC71711.1"/>
    </source>
</evidence>
<reference evidence="2 3" key="1">
    <citation type="journal article" date="2013" name="PLoS ONE">
        <title>Lactobacillus paracasei comparative genomics: towards species pan-genome definition and exploitation of diversity.</title>
        <authorList>
            <person name="Smokvina T."/>
            <person name="Wels M."/>
            <person name="Polka J."/>
            <person name="Chervaux C."/>
            <person name="Brisse S."/>
            <person name="Boekhorst J."/>
            <person name="van Hylckama Vlieg J.E."/>
            <person name="Siezen R.J."/>
        </authorList>
    </citation>
    <scope>NUCLEOTIDE SEQUENCE [LARGE SCALE GENOMIC DNA]</scope>
    <source>
        <strain evidence="2 3">Lpp126</strain>
    </source>
</reference>
<dbReference type="AlphaFoldDB" id="S2RJN6"/>